<dbReference type="InterPro" id="IPR000595">
    <property type="entry name" value="cNMP-bd_dom"/>
</dbReference>
<evidence type="ECO:0000313" key="3">
    <source>
        <dbReference type="Proteomes" id="UP000306038"/>
    </source>
</evidence>
<dbReference type="InterPro" id="IPR018490">
    <property type="entry name" value="cNMP-bd_dom_sf"/>
</dbReference>
<dbReference type="CDD" id="cd00038">
    <property type="entry name" value="CAP_ED"/>
    <property type="match status" value="1"/>
</dbReference>
<proteinExistence type="predicted"/>
<evidence type="ECO:0000259" key="1">
    <source>
        <dbReference type="PROSITE" id="PS50042"/>
    </source>
</evidence>
<dbReference type="RefSeq" id="WP_110367716.1">
    <property type="nucleotide sequence ID" value="NZ_SDLV01000023.1"/>
</dbReference>
<gene>
    <name evidence="2" type="ORF">EK417_11250</name>
</gene>
<keyword evidence="3" id="KW-1185">Reference proteome</keyword>
<dbReference type="Gene3D" id="2.60.120.10">
    <property type="entry name" value="Jelly Rolls"/>
    <property type="match status" value="1"/>
</dbReference>
<dbReference type="Proteomes" id="UP000306038">
    <property type="component" value="Unassembled WGS sequence"/>
</dbReference>
<protein>
    <submittedName>
        <fullName evidence="2">Crp/Fnr family transcriptional regulator</fullName>
    </submittedName>
</protein>
<dbReference type="SUPFAM" id="SSF51206">
    <property type="entry name" value="cAMP-binding domain-like"/>
    <property type="match status" value="1"/>
</dbReference>
<dbReference type="InterPro" id="IPR014710">
    <property type="entry name" value="RmlC-like_jellyroll"/>
</dbReference>
<sequence length="205" mass="24471">MYNFEFENRGFSGQLIADIRKNWDFFFPLSDEEFYIKLSKLKQTSFKKNEYLLKKGEICKEYFFLSKGAVKYIEEKNDREYIIDFNFEGEWSGDYISYMMQNPSNLAVKAIENVEVFTLHIEDSRSLCKENINFERLEMNILREAFAQSLNQLVQLKSNTPEENYLQLINNRPFIFNRVRILDIATYLGITPQSLSRIRRRVANK</sequence>
<name>A0ABY2R905_9FLAO</name>
<reference evidence="2 3" key="1">
    <citation type="submission" date="2019-01" db="EMBL/GenBank/DDBJ databases">
        <authorList>
            <person name="B I."/>
            <person name="Ch S."/>
            <person name="Ch V.R."/>
        </authorList>
    </citation>
    <scope>NUCLEOTIDE SEQUENCE [LARGE SCALE GENOMIC DNA]</scope>
    <source>
        <strain evidence="2 3">JC507</strain>
    </source>
</reference>
<dbReference type="PROSITE" id="PS50042">
    <property type="entry name" value="CNMP_BINDING_3"/>
    <property type="match status" value="1"/>
</dbReference>
<organism evidence="2 3">
    <name type="scientific">Chryseobacterium candidae</name>
    <dbReference type="NCBI Taxonomy" id="1978493"/>
    <lineage>
        <taxon>Bacteria</taxon>
        <taxon>Pseudomonadati</taxon>
        <taxon>Bacteroidota</taxon>
        <taxon>Flavobacteriia</taxon>
        <taxon>Flavobacteriales</taxon>
        <taxon>Weeksellaceae</taxon>
        <taxon>Chryseobacterium group</taxon>
        <taxon>Chryseobacterium</taxon>
    </lineage>
</organism>
<feature type="domain" description="Cyclic nucleotide-binding" evidence="1">
    <location>
        <begin position="25"/>
        <end position="127"/>
    </location>
</feature>
<evidence type="ECO:0000313" key="2">
    <source>
        <dbReference type="EMBL" id="THV58938.1"/>
    </source>
</evidence>
<dbReference type="EMBL" id="SDLV01000023">
    <property type="protein sequence ID" value="THV58938.1"/>
    <property type="molecule type" value="Genomic_DNA"/>
</dbReference>
<dbReference type="Pfam" id="PF00027">
    <property type="entry name" value="cNMP_binding"/>
    <property type="match status" value="1"/>
</dbReference>
<comment type="caution">
    <text evidence="2">The sequence shown here is derived from an EMBL/GenBank/DDBJ whole genome shotgun (WGS) entry which is preliminary data.</text>
</comment>
<accession>A0ABY2R905</accession>